<keyword evidence="1" id="KW-0812">Transmembrane</keyword>
<dbReference type="Gene3D" id="3.40.50.10330">
    <property type="entry name" value="Probable inorganic polyphosphate/atp-NAD kinase, domain 1"/>
    <property type="match status" value="1"/>
</dbReference>
<name>A0ABS8WFL5_9GAMM</name>
<evidence type="ECO:0000259" key="4">
    <source>
        <dbReference type="PROSITE" id="PS50146"/>
    </source>
</evidence>
<dbReference type="SMART" id="SM00195">
    <property type="entry name" value="DSPc"/>
    <property type="match status" value="1"/>
</dbReference>
<dbReference type="SMART" id="SM00046">
    <property type="entry name" value="DAGKc"/>
    <property type="match status" value="1"/>
</dbReference>
<evidence type="ECO:0000256" key="1">
    <source>
        <dbReference type="SAM" id="Phobius"/>
    </source>
</evidence>
<evidence type="ECO:0000259" key="2">
    <source>
        <dbReference type="PROSITE" id="PS50054"/>
    </source>
</evidence>
<keyword evidence="1" id="KW-0472">Membrane</keyword>
<dbReference type="EMBL" id="JAIMJA010000016">
    <property type="protein sequence ID" value="MCE2596135.1"/>
    <property type="molecule type" value="Genomic_DNA"/>
</dbReference>
<dbReference type="PROSITE" id="PS50146">
    <property type="entry name" value="DAGK"/>
    <property type="match status" value="1"/>
</dbReference>
<dbReference type="SUPFAM" id="SSF111331">
    <property type="entry name" value="NAD kinase/diacylglycerol kinase-like"/>
    <property type="match status" value="1"/>
</dbReference>
<dbReference type="InterPro" id="IPR016064">
    <property type="entry name" value="NAD/diacylglycerol_kinase_sf"/>
</dbReference>
<dbReference type="InterPro" id="IPR000387">
    <property type="entry name" value="Tyr_Pase_dom"/>
</dbReference>
<dbReference type="Pfam" id="PF19279">
    <property type="entry name" value="YegS_C"/>
    <property type="match status" value="1"/>
</dbReference>
<feature type="domain" description="Tyrosine-protein phosphatase" evidence="2">
    <location>
        <begin position="89"/>
        <end position="236"/>
    </location>
</feature>
<dbReference type="PROSITE" id="PS51257">
    <property type="entry name" value="PROKAR_LIPOPROTEIN"/>
    <property type="match status" value="1"/>
</dbReference>
<dbReference type="InterPro" id="IPR001206">
    <property type="entry name" value="Diacylglycerol_kinase_cat_dom"/>
</dbReference>
<dbReference type="InterPro" id="IPR017438">
    <property type="entry name" value="ATP-NAD_kinase_N"/>
</dbReference>
<organism evidence="5 6">
    <name type="scientific">Motilimonas cestriensis</name>
    <dbReference type="NCBI Taxonomy" id="2742685"/>
    <lineage>
        <taxon>Bacteria</taxon>
        <taxon>Pseudomonadati</taxon>
        <taxon>Pseudomonadota</taxon>
        <taxon>Gammaproteobacteria</taxon>
        <taxon>Alteromonadales</taxon>
        <taxon>Alteromonadales genera incertae sedis</taxon>
        <taxon>Motilimonas</taxon>
    </lineage>
</organism>
<dbReference type="InterPro" id="IPR004363">
    <property type="entry name" value="Methylgl_synth"/>
</dbReference>
<dbReference type="InterPro" id="IPR029021">
    <property type="entry name" value="Prot-tyrosine_phosphatase-like"/>
</dbReference>
<gene>
    <name evidence="5" type="ORF">K6Y31_15080</name>
</gene>
<dbReference type="Pfam" id="PF00782">
    <property type="entry name" value="DSPc"/>
    <property type="match status" value="1"/>
</dbReference>
<proteinExistence type="predicted"/>
<evidence type="ECO:0000313" key="5">
    <source>
        <dbReference type="EMBL" id="MCE2596135.1"/>
    </source>
</evidence>
<feature type="transmembrane region" description="Helical" evidence="1">
    <location>
        <begin position="33"/>
        <end position="51"/>
    </location>
</feature>
<dbReference type="Proteomes" id="UP001201273">
    <property type="component" value="Unassembled WGS sequence"/>
</dbReference>
<protein>
    <submittedName>
        <fullName evidence="5">Dual specificity protein phosphatase family protein</fullName>
    </submittedName>
</protein>
<dbReference type="PANTHER" id="PTHR30492:SF0">
    <property type="entry name" value="METHYLGLYOXAL SYNTHASE"/>
    <property type="match status" value="1"/>
</dbReference>
<feature type="transmembrane region" description="Helical" evidence="1">
    <location>
        <begin position="63"/>
        <end position="82"/>
    </location>
</feature>
<feature type="domain" description="Tyrosine specific protein phosphatases" evidence="3">
    <location>
        <begin position="156"/>
        <end position="225"/>
    </location>
</feature>
<dbReference type="RefSeq" id="WP_233053787.1">
    <property type="nucleotide sequence ID" value="NZ_JAIMJA010000016.1"/>
</dbReference>
<dbReference type="PROSITE" id="PS50054">
    <property type="entry name" value="TYR_PHOSPHATASE_DUAL"/>
    <property type="match status" value="1"/>
</dbReference>
<dbReference type="PROSITE" id="PS50056">
    <property type="entry name" value="TYR_PHOSPHATASE_2"/>
    <property type="match status" value="1"/>
</dbReference>
<dbReference type="Gene3D" id="3.90.190.10">
    <property type="entry name" value="Protein tyrosine phosphatase superfamily"/>
    <property type="match status" value="1"/>
</dbReference>
<dbReference type="Pfam" id="PF00781">
    <property type="entry name" value="DAGK_cat"/>
    <property type="match status" value="1"/>
</dbReference>
<dbReference type="SUPFAM" id="SSF52799">
    <property type="entry name" value="(Phosphotyrosine protein) phosphatases II"/>
    <property type="match status" value="1"/>
</dbReference>
<sequence>MKMTKYYVLLLLIAACFVWFSQGHWFLLIPSLWIFTAIASVTFAYTMNYPALFRKSVTGQIPWWIKLILLPYLVGAQLYNSFMRLHDSVPAIQQITPNLYLAARLFPSDIEALKAEGVTAILDVTSEFDGFNWSAQHEGLYYLNIPILDHFSPTEAQLQHAVRWISAQHKLKQKVVVHCALGRGRSFFMTCAYLLMSEPDLTVRDAIEKVQTVRTTARLNAKQMKSLLTLSKDMSERINPKLHLIVNPVSGSGKWQQHANQIVGQLTRQYELEFFFTEPETHVTDVVKSMQQQDQAMTFVACGGDGTVAEVATAVKNSQHRLAILPLGTANALAHVLFGVGTKIDPITQACDALFKHQEKRMDTMLCNQKTVLLVIAVGFEEQMIDQADRAQKDQLGQLAYIQGFINAVINNKAQDLKVRIDDGEQQDFSYCSLAVANAAPSTTVLAQGGGEPDWQDGLLDITQIEHDPSAVHRLLSLVELINNSLSNAISGEASPNYRVSHCQAKKIQLFSDAGFKYSIDGEIAQATQLDIEVLPASLRVIC</sequence>
<dbReference type="PANTHER" id="PTHR30492">
    <property type="entry name" value="METHYLGLYOXAL SYNTHASE"/>
    <property type="match status" value="1"/>
</dbReference>
<comment type="caution">
    <text evidence="5">The sequence shown here is derived from an EMBL/GenBank/DDBJ whole genome shotgun (WGS) entry which is preliminary data.</text>
</comment>
<dbReference type="Gene3D" id="2.60.200.40">
    <property type="match status" value="1"/>
</dbReference>
<evidence type="ECO:0000313" key="6">
    <source>
        <dbReference type="Proteomes" id="UP001201273"/>
    </source>
</evidence>
<dbReference type="NCBIfam" id="NF009025">
    <property type="entry name" value="PRK12361.1"/>
    <property type="match status" value="1"/>
</dbReference>
<keyword evidence="1" id="KW-1133">Transmembrane helix</keyword>
<dbReference type="InterPro" id="IPR020422">
    <property type="entry name" value="TYR_PHOSPHATASE_DUAL_dom"/>
</dbReference>
<dbReference type="InterPro" id="IPR045540">
    <property type="entry name" value="YegS/DAGK_C"/>
</dbReference>
<evidence type="ECO:0000259" key="3">
    <source>
        <dbReference type="PROSITE" id="PS50056"/>
    </source>
</evidence>
<feature type="domain" description="DAGKc" evidence="4">
    <location>
        <begin position="237"/>
        <end position="371"/>
    </location>
</feature>
<keyword evidence="6" id="KW-1185">Reference proteome</keyword>
<accession>A0ABS8WFL5</accession>
<dbReference type="InterPro" id="IPR000340">
    <property type="entry name" value="Dual-sp_phosphatase_cat-dom"/>
</dbReference>
<reference evidence="5 6" key="1">
    <citation type="journal article" date="2022" name="Environ. Microbiol. Rep.">
        <title>Eco-phylogenetic analyses reveal divergent evolution of vitamin B12 metabolism in the marine bacterial family 'Psychromonadaceae'.</title>
        <authorList>
            <person name="Jin X."/>
            <person name="Yang Y."/>
            <person name="Cao H."/>
            <person name="Gao B."/>
            <person name="Zhao Z."/>
        </authorList>
    </citation>
    <scope>NUCLEOTIDE SEQUENCE [LARGE SCALE GENOMIC DNA]</scope>
    <source>
        <strain evidence="5 6">MKS20</strain>
    </source>
</reference>